<reference evidence="2 3" key="1">
    <citation type="submission" date="2016-11" db="EMBL/GenBank/DDBJ databases">
        <title>Complete genome sequence of Streptomyces niveus SCSIO 3406.</title>
        <authorList>
            <person name="Zhu Q."/>
            <person name="Cheng W."/>
            <person name="Song Y."/>
            <person name="Li Q."/>
            <person name="Ju J."/>
        </authorList>
    </citation>
    <scope>NUCLEOTIDE SEQUENCE [LARGE SCALE GENOMIC DNA]</scope>
    <source>
        <strain evidence="2 3">SCSIO 3406</strain>
    </source>
</reference>
<sequence>MRAPFRLVRPVLALALLAGAAVVSAGCVAEERPTVVVLGPWTGGEAKPFEKMLEEMGRQKGRNYVYEGTRSLRETLVAQLRTESPPDVAILNGPGELAQYARDGDAQPLPPDVAGRAIEPWAPRITVPDKHGNTEEKAYWAPVRVDLKSVVWSRPGEKEAGAEDARWCLGMASGATSGWPGTDWIEDLLLQREGPDVYERWASGALKWNDDRVKRAWQDWGAVLATDVENARVSITRPFESLGGGKFGLLNRDDCTREHQGAFVRRHYGPDVMPAPTSDFVQGLPAGQNVFEVSGDMAAVFKPSDAAWELVLELTSRDAQAEWGKAAKAGEQPFFPTGTGGAKGATPASREVLRMLNGAERICLDASDAMPSTLRGAFQRAVLEFLENPRDEAVLDGLLNQLEAERRLQEGAGAFVLDDLCDVPPGRSSAG</sequence>
<dbReference type="Pfam" id="PF01547">
    <property type="entry name" value="SBP_bac_1"/>
    <property type="match status" value="1"/>
</dbReference>
<dbReference type="PROSITE" id="PS51257">
    <property type="entry name" value="PROKAR_LIPOPROTEIN"/>
    <property type="match status" value="1"/>
</dbReference>
<dbReference type="InterPro" id="IPR006059">
    <property type="entry name" value="SBP"/>
</dbReference>
<name>A0A1U9QM38_STRNV</name>
<dbReference type="KEGG" id="snw:BBN63_02170"/>
<evidence type="ECO:0008006" key="4">
    <source>
        <dbReference type="Google" id="ProtNLM"/>
    </source>
</evidence>
<dbReference type="OrthoDB" id="8663148at2"/>
<protein>
    <recommendedName>
        <fullName evidence="4">ABC transporter substrate-binding protein</fullName>
    </recommendedName>
</protein>
<dbReference type="Proteomes" id="UP000189677">
    <property type="component" value="Chromosome"/>
</dbReference>
<proteinExistence type="predicted"/>
<dbReference type="RefSeq" id="WP_078073734.1">
    <property type="nucleotide sequence ID" value="NZ_CP018047.1"/>
</dbReference>
<keyword evidence="3" id="KW-1185">Reference proteome</keyword>
<evidence type="ECO:0000256" key="1">
    <source>
        <dbReference type="SAM" id="SignalP"/>
    </source>
</evidence>
<organism evidence="2 3">
    <name type="scientific">Streptomyces niveus</name>
    <name type="common">Streptomyces spheroides</name>
    <dbReference type="NCBI Taxonomy" id="193462"/>
    <lineage>
        <taxon>Bacteria</taxon>
        <taxon>Bacillati</taxon>
        <taxon>Actinomycetota</taxon>
        <taxon>Actinomycetes</taxon>
        <taxon>Kitasatosporales</taxon>
        <taxon>Streptomycetaceae</taxon>
        <taxon>Streptomyces</taxon>
    </lineage>
</organism>
<dbReference type="EMBL" id="CP018047">
    <property type="protein sequence ID" value="AQU65237.1"/>
    <property type="molecule type" value="Genomic_DNA"/>
</dbReference>
<dbReference type="SUPFAM" id="SSF53850">
    <property type="entry name" value="Periplasmic binding protein-like II"/>
    <property type="match status" value="1"/>
</dbReference>
<accession>A0A1U9QM38</accession>
<dbReference type="AlphaFoldDB" id="A0A1U9QM38"/>
<feature type="signal peptide" evidence="1">
    <location>
        <begin position="1"/>
        <end position="25"/>
    </location>
</feature>
<feature type="chain" id="PRO_5038433588" description="ABC transporter substrate-binding protein" evidence="1">
    <location>
        <begin position="26"/>
        <end position="431"/>
    </location>
</feature>
<gene>
    <name evidence="2" type="ORF">BBN63_02170</name>
</gene>
<evidence type="ECO:0000313" key="3">
    <source>
        <dbReference type="Proteomes" id="UP000189677"/>
    </source>
</evidence>
<keyword evidence="1" id="KW-0732">Signal</keyword>
<dbReference type="Gene3D" id="3.40.190.10">
    <property type="entry name" value="Periplasmic binding protein-like II"/>
    <property type="match status" value="3"/>
</dbReference>
<evidence type="ECO:0000313" key="2">
    <source>
        <dbReference type="EMBL" id="AQU65237.1"/>
    </source>
</evidence>